<dbReference type="Gene3D" id="3.30.200.20">
    <property type="entry name" value="Phosphorylase Kinase, domain 1"/>
    <property type="match status" value="1"/>
</dbReference>
<dbReference type="GO" id="GO:0016301">
    <property type="term" value="F:kinase activity"/>
    <property type="evidence" value="ECO:0007669"/>
    <property type="project" value="UniProtKB-UniRule"/>
</dbReference>
<reference evidence="3 4" key="1">
    <citation type="submission" date="2008-06" db="EMBL/GenBank/DDBJ databases">
        <title>Complete sequence of Chloroherpeton thalassium ATCC 35110.</title>
        <authorList>
            <consortium name="US DOE Joint Genome Institute"/>
            <person name="Lucas S."/>
            <person name="Copeland A."/>
            <person name="Lapidus A."/>
            <person name="Glavina del Rio T."/>
            <person name="Dalin E."/>
            <person name="Tice H."/>
            <person name="Bruce D."/>
            <person name="Goodwin L."/>
            <person name="Pitluck S."/>
            <person name="Schmutz J."/>
            <person name="Larimer F."/>
            <person name="Land M."/>
            <person name="Hauser L."/>
            <person name="Kyrpides N."/>
            <person name="Mikhailova N."/>
            <person name="Liu Z."/>
            <person name="Li T."/>
            <person name="Zhao F."/>
            <person name="Overmann J."/>
            <person name="Bryant D.A."/>
            <person name="Richardson P."/>
        </authorList>
    </citation>
    <scope>NUCLEOTIDE SEQUENCE [LARGE SCALE GENOMIC DNA]</scope>
    <source>
        <strain evidence="4">ATCC 35110 / GB-78</strain>
    </source>
</reference>
<accession>B3QWK9</accession>
<evidence type="ECO:0000313" key="4">
    <source>
        <dbReference type="Proteomes" id="UP000001208"/>
    </source>
</evidence>
<gene>
    <name evidence="3" type="ordered locus">Ctha_2318</name>
</gene>
<proteinExistence type="inferred from homology"/>
<protein>
    <submittedName>
        <fullName evidence="3">Fructosamine kinase</fullName>
    </submittedName>
</protein>
<dbReference type="Proteomes" id="UP000001208">
    <property type="component" value="Chromosome"/>
</dbReference>
<dbReference type="STRING" id="517418.Ctha_2318"/>
<dbReference type="SUPFAM" id="SSF56112">
    <property type="entry name" value="Protein kinase-like (PK-like)"/>
    <property type="match status" value="1"/>
</dbReference>
<dbReference type="eggNOG" id="COG3001">
    <property type="taxonomic scope" value="Bacteria"/>
</dbReference>
<dbReference type="Gene3D" id="3.90.1200.10">
    <property type="match status" value="1"/>
</dbReference>
<dbReference type="AlphaFoldDB" id="B3QWK9"/>
<dbReference type="KEGG" id="cts:Ctha_2318"/>
<dbReference type="EMBL" id="CP001100">
    <property type="protein sequence ID" value="ACF14769.1"/>
    <property type="molecule type" value="Genomic_DNA"/>
</dbReference>
<keyword evidence="2" id="KW-0808">Transferase</keyword>
<keyword evidence="2 3" id="KW-0418">Kinase</keyword>
<dbReference type="PANTHER" id="PTHR12149:SF8">
    <property type="entry name" value="PROTEIN-RIBULOSAMINE 3-KINASE"/>
    <property type="match status" value="1"/>
</dbReference>
<name>B3QWK9_CHLT3</name>
<sequence>MLDARQQQIESVLGHTPENIRSLSGGCVGEVYQVRFKTNPAVVAKVASGGNKTLQIEGDMLTYLREKTALPVPEVLFNSPALLLMSFVEGNSPCSRKAEEHGAELLAELHQVKAEQFGFDYDTLIGGLHQPNPKYDSWISFFAEQRLCFMARTAYDAGQLPKNSLARFERFAEKLDTLIAEPKHPSLIHGDIWGGNVLIHADKIAAFIDPAIYFAHPEIELAFITLFGTFGERFFDCYSEICGLEPKFFEVRRDIYNLYPLLVHTRLFGGHYRRAAERIIERHGF</sequence>
<keyword evidence="4" id="KW-1185">Reference proteome</keyword>
<organism evidence="3 4">
    <name type="scientific">Chloroherpeton thalassium (strain ATCC 35110 / GB-78)</name>
    <dbReference type="NCBI Taxonomy" id="517418"/>
    <lineage>
        <taxon>Bacteria</taxon>
        <taxon>Pseudomonadati</taxon>
        <taxon>Chlorobiota</taxon>
        <taxon>Chlorobiia</taxon>
        <taxon>Chlorobiales</taxon>
        <taxon>Chloroherpetonaceae</taxon>
        <taxon>Chloroherpeton</taxon>
    </lineage>
</organism>
<evidence type="ECO:0000313" key="3">
    <source>
        <dbReference type="EMBL" id="ACF14769.1"/>
    </source>
</evidence>
<dbReference type="PIRSF" id="PIRSF006221">
    <property type="entry name" value="Ketosamine-3-kinase"/>
    <property type="match status" value="1"/>
</dbReference>
<dbReference type="InterPro" id="IPR016477">
    <property type="entry name" value="Fructo-/Ketosamine-3-kinase"/>
</dbReference>
<dbReference type="RefSeq" id="WP_012500851.1">
    <property type="nucleotide sequence ID" value="NC_011026.1"/>
</dbReference>
<evidence type="ECO:0000256" key="2">
    <source>
        <dbReference type="PIRNR" id="PIRNR006221"/>
    </source>
</evidence>
<dbReference type="InterPro" id="IPR011009">
    <property type="entry name" value="Kinase-like_dom_sf"/>
</dbReference>
<comment type="similarity">
    <text evidence="1 2">Belongs to the fructosamine kinase family.</text>
</comment>
<dbReference type="Pfam" id="PF03881">
    <property type="entry name" value="Fructosamin_kin"/>
    <property type="match status" value="1"/>
</dbReference>
<dbReference type="HOGENOM" id="CLU_036517_0_1_10"/>
<dbReference type="OrthoDB" id="5291879at2"/>
<dbReference type="PANTHER" id="PTHR12149">
    <property type="entry name" value="FRUCTOSAMINE 3 KINASE-RELATED PROTEIN"/>
    <property type="match status" value="1"/>
</dbReference>
<evidence type="ECO:0000256" key="1">
    <source>
        <dbReference type="ARBA" id="ARBA00009460"/>
    </source>
</evidence>